<evidence type="ECO:0000313" key="1">
    <source>
        <dbReference type="EMBL" id="KAH7860731.1"/>
    </source>
</evidence>
<proteinExistence type="predicted"/>
<dbReference type="Proteomes" id="UP000828048">
    <property type="component" value="Chromosome 4"/>
</dbReference>
<reference evidence="1 2" key="1">
    <citation type="journal article" date="2021" name="Hortic Res">
        <title>High-quality reference genome and annotation aids understanding of berry development for evergreen blueberry (Vaccinium darrowii).</title>
        <authorList>
            <person name="Yu J."/>
            <person name="Hulse-Kemp A.M."/>
            <person name="Babiker E."/>
            <person name="Staton M."/>
        </authorList>
    </citation>
    <scope>NUCLEOTIDE SEQUENCE [LARGE SCALE GENOMIC DNA]</scope>
    <source>
        <strain evidence="2">cv. NJ 8807/NJ 8810</strain>
        <tissue evidence="1">Young leaf</tissue>
    </source>
</reference>
<comment type="caution">
    <text evidence="1">The sequence shown here is derived from an EMBL/GenBank/DDBJ whole genome shotgun (WGS) entry which is preliminary data.</text>
</comment>
<evidence type="ECO:0000313" key="2">
    <source>
        <dbReference type="Proteomes" id="UP000828048"/>
    </source>
</evidence>
<dbReference type="EMBL" id="CM037154">
    <property type="protein sequence ID" value="KAH7860731.1"/>
    <property type="molecule type" value="Genomic_DNA"/>
</dbReference>
<accession>A0ACB7Z5U3</accession>
<sequence>MGRKQNQGGSLRSKAAHFVSDVTTVFNPISDIHSNDKNPQSDDVTMPKTSQLESATEEGSSDSVDEPDTSSFTAFLYSLLSSNKSGTDSNPDGKKEYQEGIVEPASDSRTIKENSGKRSLFSKGKQSIGRALYQAARLGGFRNQASGYKGNSDMTISGGNNSRVVEDEGIAVDTLNESVDLDNLPEISEPSLLLTEKTRSVLYHALPVLAQGRNWVLLYSTWRHGISLATLYRRSMLCPGLSLLVVGDRKGAVFGGLVEAPLRATNKRKYQGTNNSFVFTNTPGNPVIFQPTGINRYFTLCSTEFLALGGGGHFALYLDGDLLNGSSSASDTYGNSCLAYSENFEVKEVELWGFVYAAKYEEMVSLLRTETPGICRW</sequence>
<keyword evidence="2" id="KW-1185">Reference proteome</keyword>
<protein>
    <submittedName>
        <fullName evidence="1">Uncharacterized protein</fullName>
    </submittedName>
</protein>
<organism evidence="1 2">
    <name type="scientific">Vaccinium darrowii</name>
    <dbReference type="NCBI Taxonomy" id="229202"/>
    <lineage>
        <taxon>Eukaryota</taxon>
        <taxon>Viridiplantae</taxon>
        <taxon>Streptophyta</taxon>
        <taxon>Embryophyta</taxon>
        <taxon>Tracheophyta</taxon>
        <taxon>Spermatophyta</taxon>
        <taxon>Magnoliopsida</taxon>
        <taxon>eudicotyledons</taxon>
        <taxon>Gunneridae</taxon>
        <taxon>Pentapetalae</taxon>
        <taxon>asterids</taxon>
        <taxon>Ericales</taxon>
        <taxon>Ericaceae</taxon>
        <taxon>Vaccinioideae</taxon>
        <taxon>Vaccinieae</taxon>
        <taxon>Vaccinium</taxon>
    </lineage>
</organism>
<gene>
    <name evidence="1" type="ORF">Vadar_017300</name>
</gene>
<name>A0ACB7Z5U3_9ERIC</name>